<feature type="region of interest" description="Disordered" evidence="1">
    <location>
        <begin position="205"/>
        <end position="228"/>
    </location>
</feature>
<name>A0A3G2SD52_MALR7</name>
<accession>A0A3G2SD52</accession>
<dbReference type="STRING" id="425264.A0A3G2SD52"/>
<evidence type="ECO:0000256" key="1">
    <source>
        <dbReference type="SAM" id="MobiDB-lite"/>
    </source>
</evidence>
<reference evidence="2 3" key="1">
    <citation type="submission" date="2018-10" db="EMBL/GenBank/DDBJ databases">
        <title>Complete genome sequence of Malassezia restricta CBS 7877.</title>
        <authorList>
            <person name="Morand S.C."/>
            <person name="Bertignac M."/>
            <person name="Iltis A."/>
            <person name="Kolder I."/>
            <person name="Pirovano W."/>
            <person name="Jourdain R."/>
            <person name="Clavaud C."/>
        </authorList>
    </citation>
    <scope>NUCLEOTIDE SEQUENCE [LARGE SCALE GENOMIC DNA]</scope>
    <source>
        <strain evidence="2 3">CBS 7877</strain>
    </source>
</reference>
<dbReference type="Proteomes" id="UP000269793">
    <property type="component" value="Chromosome VIII"/>
</dbReference>
<dbReference type="InterPro" id="IPR014752">
    <property type="entry name" value="Arrestin-like_C"/>
</dbReference>
<evidence type="ECO:0000313" key="2">
    <source>
        <dbReference type="EMBL" id="AYO44787.1"/>
    </source>
</evidence>
<keyword evidence="3" id="KW-1185">Reference proteome</keyword>
<dbReference type="AlphaFoldDB" id="A0A3G2SD52"/>
<dbReference type="InterPro" id="IPR014848">
    <property type="entry name" value="Rgp1"/>
</dbReference>
<dbReference type="EMBL" id="CP033155">
    <property type="protein sequence ID" value="AYO44787.1"/>
    <property type="molecule type" value="Genomic_DNA"/>
</dbReference>
<dbReference type="PANTHER" id="PTHR12507">
    <property type="entry name" value="REDUCED GROWTH PHENOTYPE 1 RGP1, YEAST -RELATED"/>
    <property type="match status" value="1"/>
</dbReference>
<dbReference type="Gene3D" id="2.60.40.640">
    <property type="match status" value="1"/>
</dbReference>
<feature type="region of interest" description="Disordered" evidence="1">
    <location>
        <begin position="33"/>
        <end position="89"/>
    </location>
</feature>
<proteinExistence type="predicted"/>
<dbReference type="Pfam" id="PF08737">
    <property type="entry name" value="Rgp1"/>
    <property type="match status" value="2"/>
</dbReference>
<sequence length="653" mass="71107">MSAPYASAIVVSITPKEPSCFAGEELQCTITFTNTNAPPRSDPRRRSVRSASGPQRQGLVAVGTDAPSPIQASASPVAHRKPKTFPYSHPHARQKSVVAYQVEDLSRAFGLLQSEEEEEPMFQPSPHPDMFVSHNEAMDAAMRDSVMTWAGDSVSPLFPSRDTLPVGYEKLLWTFAQFGGTMELEHSLIRPTDFDRLRMRLARGELPRSVPSSPASSNGTPRTLGGGEFGYDAEYEADGLEFDKGLSLANLRERHAPAMATIAALLFGRSTTPRSRHVRTGSTLSDIQTRALMSRTLPTYSTPPSMLGIDMVLAPGEQRSFTFSLKLPADLPPSFHGHSVHFDYYLTVGTSRLDARTGTQPSRLLHVPIRVYNHVAPGVGALARFDLLNPIVTPHADDGAVVAEASRVPHGDAEAERERTAQWIEQLLQDHQPSTERTDPLPAPTCMDAVLDLTLRAGKVSYDIAKNGHVAAVLTLARAKYRLGDSVQALVRMNAPDAMVRIVRIAASLESHEEIDASMALLPTGRIQKATTQVYATHHENTLDTRQTSFALVIPSGATPEFVTSGIRHGWSLRLSLLTQTSHQGAVAVQPPPHIEARSEGYAAYHHSYHGAPALCGHKGPISTRLEIVECSVPVTVLPNRSKRRTGPVELYA</sequence>
<gene>
    <name evidence="2" type="ORF">DNF11_3837</name>
</gene>
<organism evidence="2 3">
    <name type="scientific">Malassezia restricta (strain ATCC 96810 / NBRC 103918 / CBS 7877)</name>
    <name type="common">Seborrheic dermatitis infection agent</name>
    <dbReference type="NCBI Taxonomy" id="425264"/>
    <lineage>
        <taxon>Eukaryota</taxon>
        <taxon>Fungi</taxon>
        <taxon>Dikarya</taxon>
        <taxon>Basidiomycota</taxon>
        <taxon>Ustilaginomycotina</taxon>
        <taxon>Malasseziomycetes</taxon>
        <taxon>Malasseziales</taxon>
        <taxon>Malasseziaceae</taxon>
        <taxon>Malassezia</taxon>
    </lineage>
</organism>
<protein>
    <submittedName>
        <fullName evidence="2">Rgp1</fullName>
    </submittedName>
</protein>
<dbReference type="OrthoDB" id="1918at2759"/>
<feature type="compositionally biased region" description="Polar residues" evidence="1">
    <location>
        <begin position="210"/>
        <end position="221"/>
    </location>
</feature>
<dbReference type="VEuPathDB" id="FungiDB:DNF11_3837"/>
<evidence type="ECO:0000313" key="3">
    <source>
        <dbReference type="Proteomes" id="UP000269793"/>
    </source>
</evidence>